<organism evidence="1">
    <name type="scientific">Notodromas monacha</name>
    <dbReference type="NCBI Taxonomy" id="399045"/>
    <lineage>
        <taxon>Eukaryota</taxon>
        <taxon>Metazoa</taxon>
        <taxon>Ecdysozoa</taxon>
        <taxon>Arthropoda</taxon>
        <taxon>Crustacea</taxon>
        <taxon>Oligostraca</taxon>
        <taxon>Ostracoda</taxon>
        <taxon>Podocopa</taxon>
        <taxon>Podocopida</taxon>
        <taxon>Cypridocopina</taxon>
        <taxon>Cypridoidea</taxon>
        <taxon>Cyprididae</taxon>
        <taxon>Notodromas</taxon>
    </lineage>
</organism>
<dbReference type="AlphaFoldDB" id="A0A7R9BXW5"/>
<gene>
    <name evidence="1" type="ORF">NMOB1V02_LOCUS10852</name>
</gene>
<dbReference type="EMBL" id="CAJPEX010005056">
    <property type="protein sequence ID" value="CAG0923388.1"/>
    <property type="molecule type" value="Genomic_DNA"/>
</dbReference>
<evidence type="ECO:0000313" key="2">
    <source>
        <dbReference type="Proteomes" id="UP000678499"/>
    </source>
</evidence>
<dbReference type="Proteomes" id="UP000678499">
    <property type="component" value="Unassembled WGS sequence"/>
</dbReference>
<reference evidence="1" key="1">
    <citation type="submission" date="2020-11" db="EMBL/GenBank/DDBJ databases">
        <authorList>
            <person name="Tran Van P."/>
        </authorList>
    </citation>
    <scope>NUCLEOTIDE SEQUENCE</scope>
</reference>
<proteinExistence type="predicted"/>
<evidence type="ECO:0000313" key="1">
    <source>
        <dbReference type="EMBL" id="CAD7283236.1"/>
    </source>
</evidence>
<protein>
    <submittedName>
        <fullName evidence="1">Uncharacterized protein</fullName>
    </submittedName>
</protein>
<accession>A0A7R9BXW5</accession>
<sequence>MLTNHIWCFLLGGRGEYPCVFSRGYPPRLSCKDLRRW</sequence>
<keyword evidence="2" id="KW-1185">Reference proteome</keyword>
<dbReference type="EMBL" id="OA887093">
    <property type="protein sequence ID" value="CAD7283236.1"/>
    <property type="molecule type" value="Genomic_DNA"/>
</dbReference>
<name>A0A7R9BXW5_9CRUS</name>